<dbReference type="GO" id="GO:0016020">
    <property type="term" value="C:membrane"/>
    <property type="evidence" value="ECO:0007669"/>
    <property type="project" value="TreeGrafter"/>
</dbReference>
<dbReference type="PANTHER" id="PTHR12894:SF27">
    <property type="entry name" value="TRANSFORMING GROWTH FACTOR-BETA RECEPTOR-ASSOCIATED PROTEIN 1"/>
    <property type="match status" value="1"/>
</dbReference>
<dbReference type="GO" id="GO:0034058">
    <property type="term" value="P:endosomal vesicle fusion"/>
    <property type="evidence" value="ECO:0007669"/>
    <property type="project" value="TreeGrafter"/>
</dbReference>
<dbReference type="InterPro" id="IPR019453">
    <property type="entry name" value="VPS39/TGFA1_Znf"/>
</dbReference>
<evidence type="ECO:0000313" key="2">
    <source>
        <dbReference type="EMBL" id="KAK3925413.1"/>
    </source>
</evidence>
<sequence>MGDHEKALNIFATQLKDFKGAEDYCVRNGKRKENYSYNNLLHSLLAIYLTSDLSGGKNDEFLVPALDLLNSHATEIDPVKAIEIIPAHWSVSVLETFLRGALRSSMHKFRSTKMEKSLTKADSIQKAETLYTLEKHPLKLVQSNYCCVCKKPFTDLKFAWYPNDVVTHVECGRLENVCPLTGHCFSLQKSLQPRS</sequence>
<reference evidence="2" key="1">
    <citation type="submission" date="2021-07" db="EMBL/GenBank/DDBJ databases">
        <authorList>
            <person name="Catto M.A."/>
            <person name="Jacobson A."/>
            <person name="Kennedy G."/>
            <person name="Labadie P."/>
            <person name="Hunt B.G."/>
            <person name="Srinivasan R."/>
        </authorList>
    </citation>
    <scope>NUCLEOTIDE SEQUENCE</scope>
    <source>
        <strain evidence="2">PL_HMW_Pooled</strain>
        <tissue evidence="2">Head</tissue>
    </source>
</reference>
<reference evidence="2" key="2">
    <citation type="journal article" date="2023" name="BMC Genomics">
        <title>Pest status, molecular evolution, and epigenetic factors derived from the genome assembly of Frankliniella fusca, a thysanopteran phytovirus vector.</title>
        <authorList>
            <person name="Catto M.A."/>
            <person name="Labadie P.E."/>
            <person name="Jacobson A.L."/>
            <person name="Kennedy G.G."/>
            <person name="Srinivasan R."/>
            <person name="Hunt B.G."/>
        </authorList>
    </citation>
    <scope>NUCLEOTIDE SEQUENCE</scope>
    <source>
        <strain evidence="2">PL_HMW_Pooled</strain>
    </source>
</reference>
<dbReference type="GO" id="GO:0006914">
    <property type="term" value="P:autophagy"/>
    <property type="evidence" value="ECO:0007669"/>
    <property type="project" value="TreeGrafter"/>
</dbReference>
<feature type="domain" description="Vacuolar sorting protein 39/Transforming growth factor beta receptor-associated zinc finger" evidence="1">
    <location>
        <begin position="143"/>
        <end position="171"/>
    </location>
</feature>
<dbReference type="GO" id="GO:0005737">
    <property type="term" value="C:cytoplasm"/>
    <property type="evidence" value="ECO:0007669"/>
    <property type="project" value="TreeGrafter"/>
</dbReference>
<keyword evidence="2" id="KW-0675">Receptor</keyword>
<dbReference type="EMBL" id="JAHWGI010001227">
    <property type="protein sequence ID" value="KAK3925413.1"/>
    <property type="molecule type" value="Genomic_DNA"/>
</dbReference>
<name>A0AAE1LMR9_9NEOP</name>
<keyword evidence="3" id="KW-1185">Reference proteome</keyword>
<protein>
    <submittedName>
        <fullName evidence="2">Transforming growth factor-beta receptor-associated protein 1</fullName>
    </submittedName>
</protein>
<dbReference type="PANTHER" id="PTHR12894">
    <property type="entry name" value="CNH DOMAIN CONTAINING"/>
    <property type="match status" value="1"/>
</dbReference>
<dbReference type="AlphaFoldDB" id="A0AAE1LMR9"/>
<proteinExistence type="predicted"/>
<evidence type="ECO:0000259" key="1">
    <source>
        <dbReference type="Pfam" id="PF10367"/>
    </source>
</evidence>
<accession>A0AAE1LMR9</accession>
<organism evidence="2 3">
    <name type="scientific">Frankliniella fusca</name>
    <dbReference type="NCBI Taxonomy" id="407009"/>
    <lineage>
        <taxon>Eukaryota</taxon>
        <taxon>Metazoa</taxon>
        <taxon>Ecdysozoa</taxon>
        <taxon>Arthropoda</taxon>
        <taxon>Hexapoda</taxon>
        <taxon>Insecta</taxon>
        <taxon>Pterygota</taxon>
        <taxon>Neoptera</taxon>
        <taxon>Paraneoptera</taxon>
        <taxon>Thysanoptera</taxon>
        <taxon>Terebrantia</taxon>
        <taxon>Thripoidea</taxon>
        <taxon>Thripidae</taxon>
        <taxon>Frankliniella</taxon>
    </lineage>
</organism>
<gene>
    <name evidence="2" type="ORF">KUF71_013620</name>
</gene>
<comment type="caution">
    <text evidence="2">The sequence shown here is derived from an EMBL/GenBank/DDBJ whole genome shotgun (WGS) entry which is preliminary data.</text>
</comment>
<dbReference type="Pfam" id="PF10367">
    <property type="entry name" value="zf-Vps39_C"/>
    <property type="match status" value="1"/>
</dbReference>
<dbReference type="Proteomes" id="UP001219518">
    <property type="component" value="Unassembled WGS sequence"/>
</dbReference>
<dbReference type="InterPro" id="IPR032914">
    <property type="entry name" value="Vam6/VPS39/TRAP1"/>
</dbReference>
<evidence type="ECO:0000313" key="3">
    <source>
        <dbReference type="Proteomes" id="UP001219518"/>
    </source>
</evidence>